<accession>A0A5J5ICT0</accession>
<dbReference type="Proteomes" id="UP000326903">
    <property type="component" value="Unassembled WGS sequence"/>
</dbReference>
<sequence length="69" mass="8174">MFRFITYQFKNNNANYSVSYKTDPQNLPPGIEKEFGGEYKTFLLFGRQNKLNDKEIDDVLKNPTCQIKY</sequence>
<keyword evidence="2" id="KW-1185">Reference proteome</keyword>
<name>A0A5J5ICT0_9BACT</name>
<dbReference type="EMBL" id="VYQF01000010">
    <property type="protein sequence ID" value="KAA9035856.1"/>
    <property type="molecule type" value="Genomic_DNA"/>
</dbReference>
<gene>
    <name evidence="1" type="ORF">FW778_20080</name>
</gene>
<evidence type="ECO:0000313" key="2">
    <source>
        <dbReference type="Proteomes" id="UP000326903"/>
    </source>
</evidence>
<reference evidence="1 2" key="1">
    <citation type="submission" date="2019-09" db="EMBL/GenBank/DDBJ databases">
        <title>Draft genome sequence of Ginsengibacter sp. BR5-29.</title>
        <authorList>
            <person name="Im W.-T."/>
        </authorList>
    </citation>
    <scope>NUCLEOTIDE SEQUENCE [LARGE SCALE GENOMIC DNA]</scope>
    <source>
        <strain evidence="1 2">BR5-29</strain>
    </source>
</reference>
<dbReference type="RefSeq" id="WP_150416683.1">
    <property type="nucleotide sequence ID" value="NZ_VYQF01000010.1"/>
</dbReference>
<proteinExistence type="predicted"/>
<evidence type="ECO:0000313" key="1">
    <source>
        <dbReference type="EMBL" id="KAA9035856.1"/>
    </source>
</evidence>
<organism evidence="1 2">
    <name type="scientific">Ginsengibacter hankyongi</name>
    <dbReference type="NCBI Taxonomy" id="2607284"/>
    <lineage>
        <taxon>Bacteria</taxon>
        <taxon>Pseudomonadati</taxon>
        <taxon>Bacteroidota</taxon>
        <taxon>Chitinophagia</taxon>
        <taxon>Chitinophagales</taxon>
        <taxon>Chitinophagaceae</taxon>
        <taxon>Ginsengibacter</taxon>
    </lineage>
</organism>
<comment type="caution">
    <text evidence="1">The sequence shown here is derived from an EMBL/GenBank/DDBJ whole genome shotgun (WGS) entry which is preliminary data.</text>
</comment>
<protein>
    <submittedName>
        <fullName evidence="1">Uncharacterized protein</fullName>
    </submittedName>
</protein>
<dbReference type="AlphaFoldDB" id="A0A5J5ICT0"/>